<evidence type="ECO:0000313" key="4">
    <source>
        <dbReference type="EMBL" id="MEE2061316.1"/>
    </source>
</evidence>
<dbReference type="InterPro" id="IPR003399">
    <property type="entry name" value="Mce/MlaD"/>
</dbReference>
<accession>A0ABU7LIH3</accession>
<keyword evidence="1" id="KW-1133">Transmembrane helix</keyword>
<dbReference type="InterPro" id="IPR024516">
    <property type="entry name" value="Mce_C"/>
</dbReference>
<sequence length="354" mass="37438">MSRFRRWTSRCIARTLRDTFAAIFSGRHDRNANPVVLGVAGIASVAVLMLAALAAPTVTYWLRTDSYTAELANAAGLKPNDPVYVAGVPAGRVESMELSGDRVIVDFRVDRSQNLGDRTTAEVKLRTVLGKLYLSLSPAGAGELDDGLIPLARTGVPYSLDELATDAERVADGLDVGGLEAMMQTLADTMPADSEQIASALAGVEATSQMLVRNDARITSLLKASKSLTSIVTEQSEDVAALVENSTAVVSILTARKEALFQLVEDLRALTESAATFLTDNSDDLNGLIVNMRSVTDTLAANAGNIDRILLEFPSALRAATNAAGNGTWVDVHAPAGPIPDNFLCSIGVMEGCK</sequence>
<keyword evidence="1" id="KW-0812">Transmembrane</keyword>
<evidence type="ECO:0000313" key="5">
    <source>
        <dbReference type="Proteomes" id="UP001336020"/>
    </source>
</evidence>
<dbReference type="RefSeq" id="WP_330136477.1">
    <property type="nucleotide sequence ID" value="NZ_JAUTXY010000017.1"/>
</dbReference>
<dbReference type="Pfam" id="PF11887">
    <property type="entry name" value="Mce4_CUP1"/>
    <property type="match status" value="1"/>
</dbReference>
<keyword evidence="1" id="KW-0472">Membrane</keyword>
<feature type="domain" description="Mce/MlaD" evidence="2">
    <location>
        <begin position="64"/>
        <end position="138"/>
    </location>
</feature>
<dbReference type="Pfam" id="PF02470">
    <property type="entry name" value="MlaD"/>
    <property type="match status" value="1"/>
</dbReference>
<feature type="domain" description="Mammalian cell entry C-terminal" evidence="3">
    <location>
        <begin position="147"/>
        <end position="328"/>
    </location>
</feature>
<protein>
    <submittedName>
        <fullName evidence="4">MCE family protein</fullName>
    </submittedName>
</protein>
<evidence type="ECO:0000259" key="3">
    <source>
        <dbReference type="Pfam" id="PF11887"/>
    </source>
</evidence>
<dbReference type="PANTHER" id="PTHR33371">
    <property type="entry name" value="INTERMEMBRANE PHOSPHOLIPID TRANSPORT SYSTEM BINDING PROTEIN MLAD-RELATED"/>
    <property type="match status" value="1"/>
</dbReference>
<reference evidence="4 5" key="1">
    <citation type="submission" date="2023-07" db="EMBL/GenBank/DDBJ databases">
        <authorList>
            <person name="Girao M."/>
            <person name="Carvalho M.F."/>
        </authorList>
    </citation>
    <scope>NUCLEOTIDE SEQUENCE [LARGE SCALE GENOMIC DNA]</scope>
    <source>
        <strain evidence="4 5">YIM65754</strain>
    </source>
</reference>
<name>A0ABU7LIH3_9NOCA</name>
<evidence type="ECO:0000259" key="2">
    <source>
        <dbReference type="Pfam" id="PF02470"/>
    </source>
</evidence>
<dbReference type="EMBL" id="JAUTXY010000017">
    <property type="protein sequence ID" value="MEE2061316.1"/>
    <property type="molecule type" value="Genomic_DNA"/>
</dbReference>
<dbReference type="Proteomes" id="UP001336020">
    <property type="component" value="Unassembled WGS sequence"/>
</dbReference>
<keyword evidence="5" id="KW-1185">Reference proteome</keyword>
<evidence type="ECO:0000256" key="1">
    <source>
        <dbReference type="SAM" id="Phobius"/>
    </source>
</evidence>
<gene>
    <name evidence="4" type="ORF">Q7514_27700</name>
</gene>
<proteinExistence type="predicted"/>
<dbReference type="NCBIfam" id="TIGR00996">
    <property type="entry name" value="Mtu_fam_mce"/>
    <property type="match status" value="1"/>
</dbReference>
<organism evidence="4 5">
    <name type="scientific">Rhodococcus artemisiae</name>
    <dbReference type="NCBI Taxonomy" id="714159"/>
    <lineage>
        <taxon>Bacteria</taxon>
        <taxon>Bacillati</taxon>
        <taxon>Actinomycetota</taxon>
        <taxon>Actinomycetes</taxon>
        <taxon>Mycobacteriales</taxon>
        <taxon>Nocardiaceae</taxon>
        <taxon>Rhodococcus</taxon>
    </lineage>
</organism>
<feature type="transmembrane region" description="Helical" evidence="1">
    <location>
        <begin position="35"/>
        <end position="62"/>
    </location>
</feature>
<dbReference type="PANTHER" id="PTHR33371:SF18">
    <property type="entry name" value="MCE-FAMILY PROTEIN MCE3C"/>
    <property type="match status" value="1"/>
</dbReference>
<dbReference type="InterPro" id="IPR052336">
    <property type="entry name" value="MlaD_Phospholipid_Transporter"/>
</dbReference>
<comment type="caution">
    <text evidence="4">The sequence shown here is derived from an EMBL/GenBank/DDBJ whole genome shotgun (WGS) entry which is preliminary data.</text>
</comment>
<dbReference type="InterPro" id="IPR005693">
    <property type="entry name" value="Mce"/>
</dbReference>